<keyword evidence="7" id="KW-0407">Ion channel</keyword>
<evidence type="ECO:0000256" key="5">
    <source>
        <dbReference type="ARBA" id="ARBA00022837"/>
    </source>
</evidence>
<keyword evidence="8" id="KW-0472">Membrane</keyword>
<organism evidence="10 11">
    <name type="scientific">Nicotiana tabacum</name>
    <name type="common">Common tobacco</name>
    <dbReference type="NCBI Taxonomy" id="4097"/>
    <lineage>
        <taxon>Eukaryota</taxon>
        <taxon>Viridiplantae</taxon>
        <taxon>Streptophyta</taxon>
        <taxon>Embryophyta</taxon>
        <taxon>Tracheophyta</taxon>
        <taxon>Spermatophyta</taxon>
        <taxon>Magnoliopsida</taxon>
        <taxon>eudicotyledons</taxon>
        <taxon>Gunneridae</taxon>
        <taxon>Pentapetalae</taxon>
        <taxon>asterids</taxon>
        <taxon>lamiids</taxon>
        <taxon>Solanales</taxon>
        <taxon>Solanaceae</taxon>
        <taxon>Nicotianoideae</taxon>
        <taxon>Nicotianeae</taxon>
        <taxon>Nicotiana</taxon>
    </lineage>
</organism>
<dbReference type="PANTHER" id="PTHR46988">
    <property type="entry name" value="TWO PORE CALCIUM CHANNEL PROTEIN 1"/>
    <property type="match status" value="1"/>
</dbReference>
<dbReference type="RefSeq" id="XP_016516190.1">
    <property type="nucleotide sequence ID" value="XM_016660704.2"/>
</dbReference>
<dbReference type="GeneID" id="107832814"/>
<keyword evidence="8" id="KW-0812">Transmembrane</keyword>
<dbReference type="Proteomes" id="UP000790787">
    <property type="component" value="Chromosome 10"/>
</dbReference>
<evidence type="ECO:0000313" key="10">
    <source>
        <dbReference type="Proteomes" id="UP000790787"/>
    </source>
</evidence>
<dbReference type="GO" id="GO:0005245">
    <property type="term" value="F:voltage-gated calcium channel activity"/>
    <property type="evidence" value="ECO:0007669"/>
    <property type="project" value="InterPro"/>
</dbReference>
<keyword evidence="10" id="KW-1185">Reference proteome</keyword>
<keyword evidence="3" id="KW-0107">Calcium channel</keyword>
<evidence type="ECO:0000313" key="11">
    <source>
        <dbReference type="RefSeq" id="XP_016516190.1"/>
    </source>
</evidence>
<feature type="transmembrane region" description="Helical" evidence="8">
    <location>
        <begin position="30"/>
        <end position="53"/>
    </location>
</feature>
<evidence type="ECO:0000256" key="1">
    <source>
        <dbReference type="ARBA" id="ARBA00022448"/>
    </source>
</evidence>
<protein>
    <submittedName>
        <fullName evidence="11">Two pore calcium channel protein 1B-like</fullName>
    </submittedName>
</protein>
<sequence length="135" mass="15443">MVTLFNLLMMGIWSPLMQSYKELTGTSWTYVYFFSFYVIAVPWLLNLIVVFVLEAFQAEMNLEASTRIVDGEDKEERRGQRRPVGAKTRSPNWMIFTVACLGLNEHSASIHKFVHFPGCFMQYCLQKSNFGPGGG</sequence>
<dbReference type="PaxDb" id="4097-A0A1S4DRY9"/>
<evidence type="ECO:0000256" key="4">
    <source>
        <dbReference type="ARBA" id="ARBA00022737"/>
    </source>
</evidence>
<keyword evidence="8" id="KW-1133">Transmembrane helix</keyword>
<evidence type="ECO:0000256" key="6">
    <source>
        <dbReference type="ARBA" id="ARBA00023065"/>
    </source>
</evidence>
<dbReference type="Gene3D" id="1.10.287.70">
    <property type="match status" value="1"/>
</dbReference>
<dbReference type="STRING" id="4097.A0A1S4DRY9"/>
<feature type="chain" id="PRO_5010387237" evidence="9">
    <location>
        <begin position="20"/>
        <end position="135"/>
    </location>
</feature>
<keyword evidence="4" id="KW-0677">Repeat</keyword>
<evidence type="ECO:0000256" key="7">
    <source>
        <dbReference type="ARBA" id="ARBA00023303"/>
    </source>
</evidence>
<keyword evidence="5" id="KW-0106">Calcium</keyword>
<keyword evidence="2" id="KW-0109">Calcium transport</keyword>
<gene>
    <name evidence="11" type="primary">LOC107832814</name>
</gene>
<reference evidence="11" key="2">
    <citation type="submission" date="2025-08" db="UniProtKB">
        <authorList>
            <consortium name="RefSeq"/>
        </authorList>
    </citation>
    <scope>IDENTIFICATION</scope>
    <source>
        <tissue evidence="11">Leaf</tissue>
    </source>
</reference>
<proteinExistence type="predicted"/>
<keyword evidence="9" id="KW-0732">Signal</keyword>
<dbReference type="RefSeq" id="XP_016516190.1">
    <property type="nucleotide sequence ID" value="XM_016660704.1"/>
</dbReference>
<evidence type="ECO:0000256" key="2">
    <source>
        <dbReference type="ARBA" id="ARBA00022568"/>
    </source>
</evidence>
<dbReference type="PANTHER" id="PTHR46988:SF2">
    <property type="entry name" value="TWO PORE CALCIUM CHANNEL PROTEIN 1"/>
    <property type="match status" value="1"/>
</dbReference>
<reference evidence="10" key="1">
    <citation type="journal article" date="2014" name="Nat. Commun.">
        <title>The tobacco genome sequence and its comparison with those of tomato and potato.</title>
        <authorList>
            <person name="Sierro N."/>
            <person name="Battey J.N."/>
            <person name="Ouadi S."/>
            <person name="Bakaher N."/>
            <person name="Bovet L."/>
            <person name="Willig A."/>
            <person name="Goepfert S."/>
            <person name="Peitsch M.C."/>
            <person name="Ivanov N.V."/>
        </authorList>
    </citation>
    <scope>NUCLEOTIDE SEQUENCE [LARGE SCALE GENOMIC DNA]</scope>
</reference>
<dbReference type="OrthoDB" id="416585at2759"/>
<name>A0A1S4DRY9_TOBAC</name>
<evidence type="ECO:0000256" key="8">
    <source>
        <dbReference type="SAM" id="Phobius"/>
    </source>
</evidence>
<evidence type="ECO:0000256" key="9">
    <source>
        <dbReference type="SAM" id="SignalP"/>
    </source>
</evidence>
<keyword evidence="1" id="KW-0813">Transport</keyword>
<dbReference type="InterPro" id="IPR044581">
    <property type="entry name" value="TPC1_plant"/>
</dbReference>
<evidence type="ECO:0000256" key="3">
    <source>
        <dbReference type="ARBA" id="ARBA00022673"/>
    </source>
</evidence>
<dbReference type="AlphaFoldDB" id="A0A1S4DRY9"/>
<accession>A0A1S4DRY9</accession>
<keyword evidence="6" id="KW-0406">Ion transport</keyword>
<feature type="signal peptide" evidence="9">
    <location>
        <begin position="1"/>
        <end position="19"/>
    </location>
</feature>
<dbReference type="KEGG" id="nta:107832814"/>
<dbReference type="SMR" id="A0A1S4DRY9"/>